<evidence type="ECO:0000313" key="2">
    <source>
        <dbReference type="Proteomes" id="UP000799770"/>
    </source>
</evidence>
<feature type="non-terminal residue" evidence="1">
    <location>
        <position position="1"/>
    </location>
</feature>
<organism evidence="1 2">
    <name type="scientific">Lophiotrema nucula</name>
    <dbReference type="NCBI Taxonomy" id="690887"/>
    <lineage>
        <taxon>Eukaryota</taxon>
        <taxon>Fungi</taxon>
        <taxon>Dikarya</taxon>
        <taxon>Ascomycota</taxon>
        <taxon>Pezizomycotina</taxon>
        <taxon>Dothideomycetes</taxon>
        <taxon>Pleosporomycetidae</taxon>
        <taxon>Pleosporales</taxon>
        <taxon>Lophiotremataceae</taxon>
        <taxon>Lophiotrema</taxon>
    </lineage>
</organism>
<dbReference type="EMBL" id="ML977331">
    <property type="protein sequence ID" value="KAF2112233.1"/>
    <property type="molecule type" value="Genomic_DNA"/>
</dbReference>
<proteinExistence type="predicted"/>
<name>A0A6A5YZK0_9PLEO</name>
<dbReference type="AlphaFoldDB" id="A0A6A5YZK0"/>
<dbReference type="Proteomes" id="UP000799770">
    <property type="component" value="Unassembled WGS sequence"/>
</dbReference>
<reference evidence="1" key="1">
    <citation type="journal article" date="2020" name="Stud. Mycol.">
        <title>101 Dothideomycetes genomes: a test case for predicting lifestyles and emergence of pathogens.</title>
        <authorList>
            <person name="Haridas S."/>
            <person name="Albert R."/>
            <person name="Binder M."/>
            <person name="Bloem J."/>
            <person name="Labutti K."/>
            <person name="Salamov A."/>
            <person name="Andreopoulos B."/>
            <person name="Baker S."/>
            <person name="Barry K."/>
            <person name="Bills G."/>
            <person name="Bluhm B."/>
            <person name="Cannon C."/>
            <person name="Castanera R."/>
            <person name="Culley D."/>
            <person name="Daum C."/>
            <person name="Ezra D."/>
            <person name="Gonzalez J."/>
            <person name="Henrissat B."/>
            <person name="Kuo A."/>
            <person name="Liang C."/>
            <person name="Lipzen A."/>
            <person name="Lutzoni F."/>
            <person name="Magnuson J."/>
            <person name="Mondo S."/>
            <person name="Nolan M."/>
            <person name="Ohm R."/>
            <person name="Pangilinan J."/>
            <person name="Park H.-J."/>
            <person name="Ramirez L."/>
            <person name="Alfaro M."/>
            <person name="Sun H."/>
            <person name="Tritt A."/>
            <person name="Yoshinaga Y."/>
            <person name="Zwiers L.-H."/>
            <person name="Turgeon B."/>
            <person name="Goodwin S."/>
            <person name="Spatafora J."/>
            <person name="Crous P."/>
            <person name="Grigoriev I."/>
        </authorList>
    </citation>
    <scope>NUCLEOTIDE SEQUENCE</scope>
    <source>
        <strain evidence="1">CBS 627.86</strain>
    </source>
</reference>
<gene>
    <name evidence="1" type="ORF">BDV96DRAFT_460731</name>
</gene>
<accession>A0A6A5YZK0</accession>
<protein>
    <submittedName>
        <fullName evidence="1">Uncharacterized protein</fullName>
    </submittedName>
</protein>
<sequence>VAFWSLIEQSYRALSRNSASSIKHLELKNVVAKKCSAWQLADFHTVLQGLSSFTISLRGGDNGAGWQINMVVGYLDFVSELNVYFFRHLSNVKHFSFAATGDGPPGIAGGLNNAALPLLEPHMPQLQSLSLDYIFISEDLSAFITAHSNTLE</sequence>
<dbReference type="OrthoDB" id="5410873at2759"/>
<evidence type="ECO:0000313" key="1">
    <source>
        <dbReference type="EMBL" id="KAF2112233.1"/>
    </source>
</evidence>
<keyword evidence="2" id="KW-1185">Reference proteome</keyword>
<feature type="non-terminal residue" evidence="1">
    <location>
        <position position="152"/>
    </location>
</feature>